<proteinExistence type="predicted"/>
<keyword evidence="3" id="KW-1185">Reference proteome</keyword>
<protein>
    <submittedName>
        <fullName evidence="2">Acyl-CoA synthetase</fullName>
    </submittedName>
</protein>
<dbReference type="InterPro" id="IPR050237">
    <property type="entry name" value="ATP-dep_AMP-bd_enzyme"/>
</dbReference>
<feature type="domain" description="AMP-dependent synthetase/ligase" evidence="1">
    <location>
        <begin position="33"/>
        <end position="382"/>
    </location>
</feature>
<organism evidence="2 3">
    <name type="scientific">Vagococcus proximus</name>
    <dbReference type="NCBI Taxonomy" id="2991417"/>
    <lineage>
        <taxon>Bacteria</taxon>
        <taxon>Bacillati</taxon>
        <taxon>Bacillota</taxon>
        <taxon>Bacilli</taxon>
        <taxon>Lactobacillales</taxon>
        <taxon>Enterococcaceae</taxon>
        <taxon>Vagococcus</taxon>
    </lineage>
</organism>
<dbReference type="EMBL" id="JAPDSH010000011">
    <property type="protein sequence ID" value="MDF0480785.1"/>
    <property type="molecule type" value="Genomic_DNA"/>
</dbReference>
<dbReference type="PANTHER" id="PTHR43767">
    <property type="entry name" value="LONG-CHAIN-FATTY-ACID--COA LIGASE"/>
    <property type="match status" value="1"/>
</dbReference>
<dbReference type="InterPro" id="IPR042099">
    <property type="entry name" value="ANL_N_sf"/>
</dbReference>
<dbReference type="PROSITE" id="PS00455">
    <property type="entry name" value="AMP_BINDING"/>
    <property type="match status" value="1"/>
</dbReference>
<reference evidence="2" key="1">
    <citation type="submission" date="2022-10" db="EMBL/GenBank/DDBJ databases">
        <title>Vagococcus sp. isolated from poultry meat.</title>
        <authorList>
            <person name="Johansson P."/>
            <person name="Bjorkroth J."/>
        </authorList>
    </citation>
    <scope>NUCLEOTIDE SEQUENCE</scope>
    <source>
        <strain evidence="2">PNs007</strain>
    </source>
</reference>
<dbReference type="Gene3D" id="3.40.50.12780">
    <property type="entry name" value="N-terminal domain of ligase-like"/>
    <property type="match status" value="1"/>
</dbReference>
<dbReference type="Proteomes" id="UP001147148">
    <property type="component" value="Unassembled WGS sequence"/>
</dbReference>
<evidence type="ECO:0000259" key="1">
    <source>
        <dbReference type="Pfam" id="PF00501"/>
    </source>
</evidence>
<evidence type="ECO:0000313" key="3">
    <source>
        <dbReference type="Proteomes" id="UP001147148"/>
    </source>
</evidence>
<accession>A0ABT5X461</accession>
<dbReference type="InterPro" id="IPR020845">
    <property type="entry name" value="AMP-binding_CS"/>
</dbReference>
<comment type="caution">
    <text evidence="2">The sequence shown here is derived from an EMBL/GenBank/DDBJ whole genome shotgun (WGS) entry which is preliminary data.</text>
</comment>
<dbReference type="InterPro" id="IPR000873">
    <property type="entry name" value="AMP-dep_synth/lig_dom"/>
</dbReference>
<dbReference type="Pfam" id="PF00501">
    <property type="entry name" value="AMP-binding"/>
    <property type="match status" value="1"/>
</dbReference>
<dbReference type="SUPFAM" id="SSF56801">
    <property type="entry name" value="Acetyl-CoA synthetase-like"/>
    <property type="match status" value="1"/>
</dbReference>
<name>A0ABT5X461_9ENTE</name>
<gene>
    <name evidence="2" type="ORF">OL233_10895</name>
</gene>
<evidence type="ECO:0000313" key="2">
    <source>
        <dbReference type="EMBL" id="MDF0480785.1"/>
    </source>
</evidence>
<sequence>MKFPENTYEPLNLFSNFKEASEKFPTVTIQSDSDLPAFPEFGREVTYEKATEAIVKRANQLIKLGVKKEDKVIIFKSSRFDTYLLAVAVSYIGAVPAMISHHLPTEIMSVLSDRLEKPWLIFDEATEPVATELKASDRIHAIKLADLVGAPIEESDYVEQAFLDRDQISYITHTSGTTGIPKLIAHSANSMGWRTTWQRNVFDLIPEKKLMAFHISPVHSRFNIGISSAMSKGFPLLNISNLAEEQVKATLIQYQPYTLETHPNNFVRWSRLAKKAPEAFSSVSYFHSTFDAINKGTMADFLNASNDPNACFMQVYGQSECGPMIFKFHKKETVMSVDSRDMGIGMPGLTEVKIVDAEGNEQPANTPGNILMLSKGRALTYYKEDQRFADNVYDAWWDSGDFGIKNEAGELFLYDRQVDLIETVDSNLALEDILLDQLEFLDEVVIVRGIDDKPQPIISVAEGCEIDWSRWWSLVAEMPTLNEPIIMSFDAIPRTATMKVQRLVLEKEIKEGRLV</sequence>
<dbReference type="PANTHER" id="PTHR43767:SF1">
    <property type="entry name" value="NONRIBOSOMAL PEPTIDE SYNTHASE PES1 (EUROFUNG)-RELATED"/>
    <property type="match status" value="1"/>
</dbReference>
<dbReference type="RefSeq" id="WP_275472333.1">
    <property type="nucleotide sequence ID" value="NZ_JAPDSH010000011.1"/>
</dbReference>